<reference evidence="1 2" key="1">
    <citation type="journal article" date="2014" name="Agronomy (Basel)">
        <title>A Draft Genome Sequence for Ensete ventricosum, the Drought-Tolerant Tree Against Hunger.</title>
        <authorList>
            <person name="Harrison J."/>
            <person name="Moore K.A."/>
            <person name="Paszkiewicz K."/>
            <person name="Jones T."/>
            <person name="Grant M."/>
            <person name="Ambacheew D."/>
            <person name="Muzemil S."/>
            <person name="Studholme D.J."/>
        </authorList>
    </citation>
    <scope>NUCLEOTIDE SEQUENCE [LARGE SCALE GENOMIC DNA]</scope>
</reference>
<feature type="non-terminal residue" evidence="1">
    <location>
        <position position="1"/>
    </location>
</feature>
<comment type="caution">
    <text evidence="1">The sequence shown here is derived from an EMBL/GenBank/DDBJ whole genome shotgun (WGS) entry which is preliminary data.</text>
</comment>
<sequence>FGDVFSNSFQVYPSSIALFVEIQISSSLSISLNASVISAWNEAEWPPSSLAQSSCFLFDLAFASIVRSVVRDSAGLRSQYFLPDDLVCHLVEHPESRLCCFCVLFLFRCS</sequence>
<evidence type="ECO:0000313" key="1">
    <source>
        <dbReference type="EMBL" id="RRT36745.1"/>
    </source>
</evidence>
<proteinExistence type="predicted"/>
<gene>
    <name evidence="1" type="ORF">B296_00050438</name>
</gene>
<organism evidence="1 2">
    <name type="scientific">Ensete ventricosum</name>
    <name type="common">Abyssinian banana</name>
    <name type="synonym">Musa ensete</name>
    <dbReference type="NCBI Taxonomy" id="4639"/>
    <lineage>
        <taxon>Eukaryota</taxon>
        <taxon>Viridiplantae</taxon>
        <taxon>Streptophyta</taxon>
        <taxon>Embryophyta</taxon>
        <taxon>Tracheophyta</taxon>
        <taxon>Spermatophyta</taxon>
        <taxon>Magnoliopsida</taxon>
        <taxon>Liliopsida</taxon>
        <taxon>Zingiberales</taxon>
        <taxon>Musaceae</taxon>
        <taxon>Ensete</taxon>
    </lineage>
</organism>
<evidence type="ECO:0000313" key="2">
    <source>
        <dbReference type="Proteomes" id="UP000287651"/>
    </source>
</evidence>
<accession>A0A426XB87</accession>
<dbReference type="AlphaFoldDB" id="A0A426XB87"/>
<dbReference type="EMBL" id="AMZH03023180">
    <property type="protein sequence ID" value="RRT36745.1"/>
    <property type="molecule type" value="Genomic_DNA"/>
</dbReference>
<protein>
    <submittedName>
        <fullName evidence="1">Uncharacterized protein</fullName>
    </submittedName>
</protein>
<name>A0A426XB87_ENSVE</name>
<dbReference type="Proteomes" id="UP000287651">
    <property type="component" value="Unassembled WGS sequence"/>
</dbReference>